<protein>
    <submittedName>
        <fullName evidence="5">Tyrosine-type recombinase/integrase</fullName>
    </submittedName>
</protein>
<dbReference type="Gene3D" id="1.10.443.10">
    <property type="entry name" value="Intergrase catalytic core"/>
    <property type="match status" value="1"/>
</dbReference>
<comment type="caution">
    <text evidence="5">The sequence shown here is derived from an EMBL/GenBank/DDBJ whole genome shotgun (WGS) entry which is preliminary data.</text>
</comment>
<evidence type="ECO:0000313" key="5">
    <source>
        <dbReference type="EMBL" id="MFD1945328.1"/>
    </source>
</evidence>
<comment type="similarity">
    <text evidence="1">Belongs to the 'phage' integrase family.</text>
</comment>
<dbReference type="Proteomes" id="UP001597351">
    <property type="component" value="Unassembled WGS sequence"/>
</dbReference>
<dbReference type="CDD" id="cd01189">
    <property type="entry name" value="INT_ICEBs1_C_like"/>
    <property type="match status" value="1"/>
</dbReference>
<dbReference type="PANTHER" id="PTHR30349:SF64">
    <property type="entry name" value="PROPHAGE INTEGRASE INTD-RELATED"/>
    <property type="match status" value="1"/>
</dbReference>
<dbReference type="RefSeq" id="WP_343915781.1">
    <property type="nucleotide sequence ID" value="NZ_BAAAJT010000002.1"/>
</dbReference>
<dbReference type="PROSITE" id="PS51898">
    <property type="entry name" value="TYR_RECOMBINASE"/>
    <property type="match status" value="1"/>
</dbReference>
<dbReference type="PANTHER" id="PTHR30349">
    <property type="entry name" value="PHAGE INTEGRASE-RELATED"/>
    <property type="match status" value="1"/>
</dbReference>
<dbReference type="InterPro" id="IPR013762">
    <property type="entry name" value="Integrase-like_cat_sf"/>
</dbReference>
<proteinExistence type="inferred from homology"/>
<dbReference type="InterPro" id="IPR002104">
    <property type="entry name" value="Integrase_catalytic"/>
</dbReference>
<evidence type="ECO:0000256" key="1">
    <source>
        <dbReference type="ARBA" id="ARBA00008857"/>
    </source>
</evidence>
<name>A0ABW4TG83_9ACTN</name>
<evidence type="ECO:0000259" key="4">
    <source>
        <dbReference type="PROSITE" id="PS51898"/>
    </source>
</evidence>
<keyword evidence="2" id="KW-0238">DNA-binding</keyword>
<dbReference type="InterPro" id="IPR050090">
    <property type="entry name" value="Tyrosine_recombinase_XerCD"/>
</dbReference>
<dbReference type="Gene3D" id="1.10.150.130">
    <property type="match status" value="1"/>
</dbReference>
<keyword evidence="3" id="KW-0233">DNA recombination</keyword>
<dbReference type="SUPFAM" id="SSF56349">
    <property type="entry name" value="DNA breaking-rejoining enzymes"/>
    <property type="match status" value="1"/>
</dbReference>
<evidence type="ECO:0000313" key="6">
    <source>
        <dbReference type="Proteomes" id="UP001597351"/>
    </source>
</evidence>
<dbReference type="EMBL" id="JBHUGD010000001">
    <property type="protein sequence ID" value="MFD1945328.1"/>
    <property type="molecule type" value="Genomic_DNA"/>
</dbReference>
<feature type="domain" description="Tyr recombinase" evidence="4">
    <location>
        <begin position="180"/>
        <end position="388"/>
    </location>
</feature>
<dbReference type="InterPro" id="IPR010998">
    <property type="entry name" value="Integrase_recombinase_N"/>
</dbReference>
<organism evidence="5 6">
    <name type="scientific">Nocardioides aestuarii</name>
    <dbReference type="NCBI Taxonomy" id="252231"/>
    <lineage>
        <taxon>Bacteria</taxon>
        <taxon>Bacillati</taxon>
        <taxon>Actinomycetota</taxon>
        <taxon>Actinomycetes</taxon>
        <taxon>Propionibacteriales</taxon>
        <taxon>Nocardioidaceae</taxon>
        <taxon>Nocardioides</taxon>
    </lineage>
</organism>
<dbReference type="InterPro" id="IPR011010">
    <property type="entry name" value="DNA_brk_join_enz"/>
</dbReference>
<reference evidence="6" key="1">
    <citation type="journal article" date="2019" name="Int. J. Syst. Evol. Microbiol.">
        <title>The Global Catalogue of Microorganisms (GCM) 10K type strain sequencing project: providing services to taxonomists for standard genome sequencing and annotation.</title>
        <authorList>
            <consortium name="The Broad Institute Genomics Platform"/>
            <consortium name="The Broad Institute Genome Sequencing Center for Infectious Disease"/>
            <person name="Wu L."/>
            <person name="Ma J."/>
        </authorList>
    </citation>
    <scope>NUCLEOTIDE SEQUENCE [LARGE SCALE GENOMIC DNA]</scope>
    <source>
        <strain evidence="6">CGMCC 1.12477</strain>
    </source>
</reference>
<accession>A0ABW4TG83</accession>
<sequence length="409" mass="45699">MARPVTTYNAVERGIQRITRTYDDGRIVTSHRIRYANADGRIIQRAVAGSVTKARAALATARADVQRGDHVVVTKSDSRTTFKEVADHWHQHSTHMKASTREGHWRLIYGSRMAGLHDVTMRGLSYQRLQQFQGSLSDLAPATQKQIMWVVKAICSDAVKRGLLRSNPAVDLPRIKAQRARVNMPSQEQVEALIRHLSLPTPARLDSRGRRLTAHEADPRWALLVETAAYAGLRAGELCGLQVRDLNRFNRSLTVTRSIPTKGRQVGAPKSGAGTRTVDDLDPALSKRLATLANGLRPTDYLFGYVDSDGVSQPYNHLNFYRRHFQPACRELGIDCRFHDLRHFHASLLIDAGLDPVKVAHRLGHSSASFTLNTYAHLFSQESTGLGEQIAAKRAEARGERRAKNKRPF</sequence>
<gene>
    <name evidence="5" type="ORF">ACFSDE_00870</name>
</gene>
<evidence type="ECO:0000256" key="2">
    <source>
        <dbReference type="ARBA" id="ARBA00023125"/>
    </source>
</evidence>
<dbReference type="Pfam" id="PF00589">
    <property type="entry name" value="Phage_integrase"/>
    <property type="match status" value="1"/>
</dbReference>
<keyword evidence="6" id="KW-1185">Reference proteome</keyword>
<evidence type="ECO:0000256" key="3">
    <source>
        <dbReference type="ARBA" id="ARBA00023172"/>
    </source>
</evidence>